<dbReference type="InterPro" id="IPR050646">
    <property type="entry name" value="Cas1"/>
</dbReference>
<dbReference type="RefSeq" id="WP_311618562.1">
    <property type="nucleotide sequence ID" value="NZ_JAVREV010000008.1"/>
</dbReference>
<keyword evidence="12" id="KW-1185">Reference proteome</keyword>
<evidence type="ECO:0000256" key="7">
    <source>
        <dbReference type="ARBA" id="ARBA00023125"/>
    </source>
</evidence>
<evidence type="ECO:0000256" key="4">
    <source>
        <dbReference type="ARBA" id="ARBA00022801"/>
    </source>
</evidence>
<dbReference type="InterPro" id="IPR019856">
    <property type="entry name" value="CRISPR-assoc_Cas1_DVULG"/>
</dbReference>
<protein>
    <recommendedName>
        <fullName evidence="10">CRISPR-associated endonuclease Cas1</fullName>
        <ecNumber evidence="10">3.1.-.-</ecNumber>
    </recommendedName>
</protein>
<evidence type="ECO:0000256" key="2">
    <source>
        <dbReference type="ARBA" id="ARBA00022723"/>
    </source>
</evidence>
<comment type="cofactor">
    <cofactor evidence="10">
        <name>Mg(2+)</name>
        <dbReference type="ChEBI" id="CHEBI:18420"/>
    </cofactor>
    <cofactor evidence="10">
        <name>Mn(2+)</name>
        <dbReference type="ChEBI" id="CHEBI:29035"/>
    </cofactor>
</comment>
<keyword evidence="6 10" id="KW-0051">Antiviral defense</keyword>
<dbReference type="InterPro" id="IPR042206">
    <property type="entry name" value="CRISPR-assoc_Cas1_C"/>
</dbReference>
<dbReference type="GO" id="GO:0004519">
    <property type="term" value="F:endonuclease activity"/>
    <property type="evidence" value="ECO:0007669"/>
    <property type="project" value="UniProtKB-KW"/>
</dbReference>
<comment type="subunit">
    <text evidence="9 10">Homodimer, forms a heterotetramer with a Cas2 homodimer.</text>
</comment>
<keyword evidence="2 10" id="KW-0479">Metal-binding</keyword>
<accession>A0ABU2S5P9</accession>
<keyword evidence="5 10" id="KW-0460">Magnesium</keyword>
<evidence type="ECO:0000313" key="11">
    <source>
        <dbReference type="EMBL" id="MDT0444298.1"/>
    </source>
</evidence>
<dbReference type="NCBIfam" id="TIGR00287">
    <property type="entry name" value="cas1"/>
    <property type="match status" value="1"/>
</dbReference>
<evidence type="ECO:0000256" key="9">
    <source>
        <dbReference type="ARBA" id="ARBA00038592"/>
    </source>
</evidence>
<dbReference type="NCBIfam" id="TIGR03640">
    <property type="entry name" value="cas1_DVULG"/>
    <property type="match status" value="1"/>
</dbReference>
<evidence type="ECO:0000256" key="8">
    <source>
        <dbReference type="ARBA" id="ARBA00023211"/>
    </source>
</evidence>
<evidence type="ECO:0000256" key="10">
    <source>
        <dbReference type="HAMAP-Rule" id="MF_01470"/>
    </source>
</evidence>
<evidence type="ECO:0000256" key="1">
    <source>
        <dbReference type="ARBA" id="ARBA00022722"/>
    </source>
</evidence>
<gene>
    <name evidence="11" type="primary">cas1c</name>
    <name evidence="10" type="synonym">cas1</name>
    <name evidence="11" type="ORF">RM779_17095</name>
</gene>
<name>A0ABU2S5P9_9ACTN</name>
<dbReference type="HAMAP" id="MF_01470">
    <property type="entry name" value="Cas1"/>
    <property type="match status" value="1"/>
</dbReference>
<keyword evidence="7 10" id="KW-0238">DNA-binding</keyword>
<keyword evidence="1 10" id="KW-0540">Nuclease</keyword>
<dbReference type="PANTHER" id="PTHR34353:SF2">
    <property type="entry name" value="CRISPR-ASSOCIATED ENDONUCLEASE CAS1 1"/>
    <property type="match status" value="1"/>
</dbReference>
<evidence type="ECO:0000256" key="5">
    <source>
        <dbReference type="ARBA" id="ARBA00022842"/>
    </source>
</evidence>
<organism evidence="11 12">
    <name type="scientific">Streptomyces johnsoniae</name>
    <dbReference type="NCBI Taxonomy" id="3075532"/>
    <lineage>
        <taxon>Bacteria</taxon>
        <taxon>Bacillati</taxon>
        <taxon>Actinomycetota</taxon>
        <taxon>Actinomycetes</taxon>
        <taxon>Kitasatosporales</taxon>
        <taxon>Streptomycetaceae</taxon>
        <taxon>Streptomyces</taxon>
    </lineage>
</organism>
<dbReference type="Pfam" id="PF01867">
    <property type="entry name" value="Cas_Cas1"/>
    <property type="match status" value="1"/>
</dbReference>
<evidence type="ECO:0000256" key="3">
    <source>
        <dbReference type="ARBA" id="ARBA00022759"/>
    </source>
</evidence>
<keyword evidence="8 10" id="KW-0464">Manganese</keyword>
<dbReference type="PANTHER" id="PTHR34353">
    <property type="entry name" value="CRISPR-ASSOCIATED ENDONUCLEASE CAS1 1"/>
    <property type="match status" value="1"/>
</dbReference>
<dbReference type="EMBL" id="JAVREV010000008">
    <property type="protein sequence ID" value="MDT0444298.1"/>
    <property type="molecule type" value="Genomic_DNA"/>
</dbReference>
<dbReference type="EC" id="3.1.-.-" evidence="10"/>
<keyword evidence="4 10" id="KW-0378">Hydrolase</keyword>
<proteinExistence type="inferred from homology"/>
<keyword evidence="3 10" id="KW-0255">Endonuclease</keyword>
<comment type="function">
    <text evidence="10">CRISPR (clustered regularly interspaced short palindromic repeat), is an adaptive immune system that provides protection against mobile genetic elements (viruses, transposable elements and conjugative plasmids). CRISPR clusters contain spacers, sequences complementary to antecedent mobile elements, and target invading nucleic acids. CRISPR clusters are transcribed and processed into CRISPR RNA (crRNA). Acts as a dsDNA endonuclease. Involved in the integration of spacer DNA into the CRISPR cassette.</text>
</comment>
<dbReference type="Gene3D" id="1.20.120.920">
    <property type="entry name" value="CRISPR-associated endonuclease Cas1, C-terminal domain"/>
    <property type="match status" value="1"/>
</dbReference>
<reference evidence="12" key="1">
    <citation type="submission" date="2023-07" db="EMBL/GenBank/DDBJ databases">
        <title>30 novel species of actinomycetes from the DSMZ collection.</title>
        <authorList>
            <person name="Nouioui I."/>
        </authorList>
    </citation>
    <scope>NUCLEOTIDE SEQUENCE [LARGE SCALE GENOMIC DNA]</scope>
    <source>
        <strain evidence="12">DSM 41886</strain>
    </source>
</reference>
<feature type="binding site" evidence="10">
    <location>
        <position position="235"/>
    </location>
    <ligand>
        <name>Mn(2+)</name>
        <dbReference type="ChEBI" id="CHEBI:29035"/>
    </ligand>
</feature>
<evidence type="ECO:0000313" key="12">
    <source>
        <dbReference type="Proteomes" id="UP001183615"/>
    </source>
</evidence>
<dbReference type="Proteomes" id="UP001183615">
    <property type="component" value="Unassembled WGS sequence"/>
</dbReference>
<dbReference type="Gene3D" id="3.100.10.20">
    <property type="entry name" value="CRISPR-associated endonuclease Cas1, N-terminal domain"/>
    <property type="match status" value="1"/>
</dbReference>
<feature type="binding site" evidence="10">
    <location>
        <position position="250"/>
    </location>
    <ligand>
        <name>Mn(2+)</name>
        <dbReference type="ChEBI" id="CHEBI:29035"/>
    </ligand>
</feature>
<comment type="similarity">
    <text evidence="10">Belongs to the CRISPR-associated endonuclease Cas1 family.</text>
</comment>
<comment type="caution">
    <text evidence="11">The sequence shown here is derived from an EMBL/GenBank/DDBJ whole genome shotgun (WGS) entry which is preliminary data.</text>
</comment>
<sequence length="345" mass="38032">MTAELLNTLYVQTQGADLRLEEDSVRVRLPEATTRRVLPLRRIDAIVVYGHVNLSTELITRCAQDARPITWMSGGGRFLGRLDGAVRGNVLLRQAQHRALADESVCLEIARNVVAGKIRNSRWIILRAARDASPSAREAMRVGAATLAEKVDSVASAGDVNTLRGIEGDSARLHFAAFRHALRSAEGIPPFERRVRRPPTDPVNALLSYLYGLVRGMVHGAAEQVGLDPYVGYLHGIRPAKPGLVLDLMEEFRPVLADRLALTLLNRRQLRADHFEKLPGGAVRLTEDGRSVVIQAWQEARQQPWEHGLAGRAVPAGLLPVMQARLLARHLRGDLPGYLPWKATA</sequence>
<dbReference type="InterPro" id="IPR042211">
    <property type="entry name" value="CRISPR-assoc_Cas1_N"/>
</dbReference>
<evidence type="ECO:0000256" key="6">
    <source>
        <dbReference type="ARBA" id="ARBA00023118"/>
    </source>
</evidence>
<feature type="binding site" evidence="10">
    <location>
        <position position="167"/>
    </location>
    <ligand>
        <name>Mn(2+)</name>
        <dbReference type="ChEBI" id="CHEBI:29035"/>
    </ligand>
</feature>
<dbReference type="InterPro" id="IPR002729">
    <property type="entry name" value="CRISPR-assoc_Cas1"/>
</dbReference>